<evidence type="ECO:0000313" key="3">
    <source>
        <dbReference type="Proteomes" id="UP000653493"/>
    </source>
</evidence>
<proteinExistence type="predicted"/>
<evidence type="ECO:0000256" key="1">
    <source>
        <dbReference type="SAM" id="SignalP"/>
    </source>
</evidence>
<dbReference type="EMBL" id="BMSL01000010">
    <property type="protein sequence ID" value="GGS44598.1"/>
    <property type="molecule type" value="Genomic_DNA"/>
</dbReference>
<comment type="caution">
    <text evidence="2">The sequence shown here is derived from an EMBL/GenBank/DDBJ whole genome shotgun (WGS) entry which is preliminary data.</text>
</comment>
<dbReference type="PROSITE" id="PS51257">
    <property type="entry name" value="PROKAR_LIPOPROTEIN"/>
    <property type="match status" value="1"/>
</dbReference>
<sequence length="190" mass="20399">MTASRVTPASSARTRAASLLLAVLALTGCLLTGDADRPRPGDALATDGAQSSGVVGHDHARLGQTWYFALPVPVNESAEPVEITGVALEHVPVGLKVVRYGAYDLEDTEGLPLLVREGDAYTPDFDRLRDHAARPVVVPARRESRIFYLAEVRITSPPGDTARGCRFDYTQGGEVHHQTLDCEVGLKVGR</sequence>
<keyword evidence="1" id="KW-0732">Signal</keyword>
<accession>A0A918GM35</accession>
<feature type="chain" id="PRO_5038381346" description="Lipoprotein" evidence="1">
    <location>
        <begin position="33"/>
        <end position="190"/>
    </location>
</feature>
<evidence type="ECO:0000313" key="2">
    <source>
        <dbReference type="EMBL" id="GGS44598.1"/>
    </source>
</evidence>
<reference evidence="2" key="2">
    <citation type="submission" date="2020-09" db="EMBL/GenBank/DDBJ databases">
        <authorList>
            <person name="Sun Q."/>
            <person name="Ohkuma M."/>
        </authorList>
    </citation>
    <scope>NUCLEOTIDE SEQUENCE</scope>
    <source>
        <strain evidence="2">JCM 4234</strain>
    </source>
</reference>
<dbReference type="Proteomes" id="UP000653493">
    <property type="component" value="Unassembled WGS sequence"/>
</dbReference>
<gene>
    <name evidence="2" type="ORF">GCM10010238_37730</name>
</gene>
<protein>
    <recommendedName>
        <fullName evidence="4">Lipoprotein</fullName>
    </recommendedName>
</protein>
<name>A0A918GM35_STRGD</name>
<dbReference type="AlphaFoldDB" id="A0A918GM35"/>
<keyword evidence="3" id="KW-1185">Reference proteome</keyword>
<reference evidence="2" key="1">
    <citation type="journal article" date="2014" name="Int. J. Syst. Evol. Microbiol.">
        <title>Complete genome sequence of Corynebacterium casei LMG S-19264T (=DSM 44701T), isolated from a smear-ripened cheese.</title>
        <authorList>
            <consortium name="US DOE Joint Genome Institute (JGI-PGF)"/>
            <person name="Walter F."/>
            <person name="Albersmeier A."/>
            <person name="Kalinowski J."/>
            <person name="Ruckert C."/>
        </authorList>
    </citation>
    <scope>NUCLEOTIDE SEQUENCE</scope>
    <source>
        <strain evidence="2">JCM 4234</strain>
    </source>
</reference>
<feature type="signal peptide" evidence="1">
    <location>
        <begin position="1"/>
        <end position="32"/>
    </location>
</feature>
<organism evidence="2 3">
    <name type="scientific">Streptomyces griseoviridis</name>
    <dbReference type="NCBI Taxonomy" id="45398"/>
    <lineage>
        <taxon>Bacteria</taxon>
        <taxon>Bacillati</taxon>
        <taxon>Actinomycetota</taxon>
        <taxon>Actinomycetes</taxon>
        <taxon>Kitasatosporales</taxon>
        <taxon>Streptomycetaceae</taxon>
        <taxon>Streptomyces</taxon>
    </lineage>
</organism>
<evidence type="ECO:0008006" key="4">
    <source>
        <dbReference type="Google" id="ProtNLM"/>
    </source>
</evidence>